<evidence type="ECO:0000256" key="1">
    <source>
        <dbReference type="SAM" id="MobiDB-lite"/>
    </source>
</evidence>
<feature type="compositionally biased region" description="Basic residues" evidence="1">
    <location>
        <begin position="381"/>
        <end position="390"/>
    </location>
</feature>
<keyword evidence="2" id="KW-0732">Signal</keyword>
<evidence type="ECO:0000313" key="4">
    <source>
        <dbReference type="Proteomes" id="UP000005239"/>
    </source>
</evidence>
<sequence length="1025" mass="112076">MGRRTVFGLLAALSLLLVAAARRCDLGPSDVIFVAHLTHLLSTDHVDDVKRFMRDVVSTYDIGSKSVRVGVLVYDNSADPLYALPLDRATSLSQAESEMMRVMPSPCGFAFCKVDPTKTMINAVQTAQNILSQASSADRMRKIIVIQTGRVDPGEEEYVQALQNTDPWLRITQVHIGSPEADLSPEQRDYMAAYYQPYERYLGRLRQLYPNMTIPEMQYPRREIPPRKSIQNGVVRLNGFDALCTIRNEICELTFACPPCNALSSLPSSTSIDPRPLMKPAEVPMEKPADPFESLPWPSSLTSPRPSTTTTVKLPFDDAYEYEISADPPGLTVNHTPIPIKDKRGDSVDTASESSVVDFEDLVVDSIPFRPNDSSREGASRRKKAKRSRSPRAALLSQSQCTCAVPVAENPTVVLQQSPCAAYPRYVPYFCGQSANPPPRCAQFLQQQPCGRPCGGAPCARARPPPCGCGASAPCAARQPRPCGAVPPCGAVQTPCGAPAPLAAPLARPPAPEVAEVEVAPEGPTPAYPQSSAVEGSNIESTDISDWAEKFGKQIEENAAKKNEEDNKDDEYEDFVMDPPGKESKTERDGKKKKLTDFDKEYDYEAIPVTSSSKKAADEGWKKLLVDKRKNPRRIDNDKPDPLLDALSILRPTPPSIDRLLIAFGSVERKESNEQMFRKETVAPRTTTAFPIKKRGKSFESQSQLLTVDDVALARTTPPSTAEMLRRLQKLEEVLEAEAVIEAEKESIESLALLEGAARSRRTLKPSTLEVQTVSQKDVEREKVVKELHRLGKAENVNALFQEDARPVKRPSRSSCLFSGIDIVLLIDDLSSVKSVEGLHLLVESIHRETLRTDECQGRSRLAVLSLVTPGMVKMISPLGALPCPQLNTGAGCPLNETRCDQALSEGLILGVNLLTQEANDRRKAIVVMSARNPKASKKFASSLSEALQLAASLGVDVQPVEIGGTDLRSLSTLAASGVAPLQWQDDPSGQLGLRNALCSQLSASEEELNQKQAYCPWKESNSTD</sequence>
<evidence type="ECO:0000313" key="3">
    <source>
        <dbReference type="EnsemblMetazoa" id="PPA00261.1"/>
    </source>
</evidence>
<reference evidence="4" key="1">
    <citation type="journal article" date="2008" name="Nat. Genet.">
        <title>The Pristionchus pacificus genome provides a unique perspective on nematode lifestyle and parasitism.</title>
        <authorList>
            <person name="Dieterich C."/>
            <person name="Clifton S.W."/>
            <person name="Schuster L.N."/>
            <person name="Chinwalla A."/>
            <person name="Delehaunty K."/>
            <person name="Dinkelacker I."/>
            <person name="Fulton L."/>
            <person name="Fulton R."/>
            <person name="Godfrey J."/>
            <person name="Minx P."/>
            <person name="Mitreva M."/>
            <person name="Roeseler W."/>
            <person name="Tian H."/>
            <person name="Witte H."/>
            <person name="Yang S.P."/>
            <person name="Wilson R.K."/>
            <person name="Sommer R.J."/>
        </authorList>
    </citation>
    <scope>NUCLEOTIDE SEQUENCE [LARGE SCALE GENOMIC DNA]</scope>
    <source>
        <strain evidence="4">PS312</strain>
    </source>
</reference>
<dbReference type="SUPFAM" id="SSF53300">
    <property type="entry name" value="vWA-like"/>
    <property type="match status" value="1"/>
</dbReference>
<organism evidence="3 4">
    <name type="scientific">Pristionchus pacificus</name>
    <name type="common">Parasitic nematode worm</name>
    <dbReference type="NCBI Taxonomy" id="54126"/>
    <lineage>
        <taxon>Eukaryota</taxon>
        <taxon>Metazoa</taxon>
        <taxon>Ecdysozoa</taxon>
        <taxon>Nematoda</taxon>
        <taxon>Chromadorea</taxon>
        <taxon>Rhabditida</taxon>
        <taxon>Rhabditina</taxon>
        <taxon>Diplogasteromorpha</taxon>
        <taxon>Diplogasteroidea</taxon>
        <taxon>Neodiplogasteridae</taxon>
        <taxon>Pristionchus</taxon>
    </lineage>
</organism>
<dbReference type="InterPro" id="IPR002035">
    <property type="entry name" value="VWF_A"/>
</dbReference>
<keyword evidence="4" id="KW-1185">Reference proteome</keyword>
<feature type="compositionally biased region" description="Basic and acidic residues" evidence="1">
    <location>
        <begin position="580"/>
        <end position="592"/>
    </location>
</feature>
<dbReference type="Proteomes" id="UP000005239">
    <property type="component" value="Unassembled WGS sequence"/>
</dbReference>
<protein>
    <submittedName>
        <fullName evidence="3">VWA domain-containing protein</fullName>
    </submittedName>
</protein>
<feature type="chain" id="PRO_5043332721" evidence="2">
    <location>
        <begin position="22"/>
        <end position="1025"/>
    </location>
</feature>
<dbReference type="PROSITE" id="PS50234">
    <property type="entry name" value="VWFA"/>
    <property type="match status" value="1"/>
</dbReference>
<dbReference type="EnsemblMetazoa" id="PPA00261.1">
    <property type="protein sequence ID" value="PPA00261.1"/>
    <property type="gene ID" value="WBGene00089815"/>
</dbReference>
<feature type="region of interest" description="Disordered" evidence="1">
    <location>
        <begin position="333"/>
        <end position="353"/>
    </location>
</feature>
<proteinExistence type="predicted"/>
<dbReference type="AlphaFoldDB" id="A0A2A6BFR2"/>
<name>A0A2A6BFR2_PRIPA</name>
<dbReference type="Gene3D" id="3.40.50.410">
    <property type="entry name" value="von Willebrand factor, type A domain"/>
    <property type="match status" value="1"/>
</dbReference>
<feature type="compositionally biased region" description="Acidic residues" evidence="1">
    <location>
        <begin position="566"/>
        <end position="576"/>
    </location>
</feature>
<evidence type="ECO:0000256" key="2">
    <source>
        <dbReference type="SAM" id="SignalP"/>
    </source>
</evidence>
<accession>A0A8R1U368</accession>
<dbReference type="InterPro" id="IPR036465">
    <property type="entry name" value="vWFA_dom_sf"/>
</dbReference>
<feature type="region of interest" description="Disordered" evidence="1">
    <location>
        <begin position="367"/>
        <end position="393"/>
    </location>
</feature>
<feature type="signal peptide" evidence="2">
    <location>
        <begin position="1"/>
        <end position="21"/>
    </location>
</feature>
<reference evidence="3" key="2">
    <citation type="submission" date="2022-06" db="UniProtKB">
        <authorList>
            <consortium name="EnsemblMetazoa"/>
        </authorList>
    </citation>
    <scope>IDENTIFICATION</scope>
    <source>
        <strain evidence="3">PS312</strain>
    </source>
</reference>
<feature type="region of interest" description="Disordered" evidence="1">
    <location>
        <begin position="558"/>
        <end position="592"/>
    </location>
</feature>
<gene>
    <name evidence="3" type="primary">WBGene00089815</name>
</gene>
<dbReference type="OrthoDB" id="6022609at2759"/>
<accession>A0A2A6BFR2</accession>